<dbReference type="GO" id="GO:0051301">
    <property type="term" value="P:cell division"/>
    <property type="evidence" value="ECO:0007669"/>
    <property type="project" value="UniProtKB-KW"/>
</dbReference>
<evidence type="ECO:0000256" key="8">
    <source>
        <dbReference type="ARBA" id="ARBA00023210"/>
    </source>
</evidence>
<feature type="domain" description="EngB-type G" evidence="10">
    <location>
        <begin position="17"/>
        <end position="199"/>
    </location>
</feature>
<evidence type="ECO:0000256" key="1">
    <source>
        <dbReference type="ARBA" id="ARBA00001946"/>
    </source>
</evidence>
<name>A0A8J9TFI9_PHATR</name>
<evidence type="ECO:0000256" key="5">
    <source>
        <dbReference type="ARBA" id="ARBA00022741"/>
    </source>
</evidence>
<dbReference type="InterPro" id="IPR027417">
    <property type="entry name" value="P-loop_NTPase"/>
</dbReference>
<evidence type="ECO:0000256" key="9">
    <source>
        <dbReference type="ARBA" id="ARBA00023306"/>
    </source>
</evidence>
<dbReference type="PROSITE" id="PS51706">
    <property type="entry name" value="G_ENGB"/>
    <property type="match status" value="1"/>
</dbReference>
<dbReference type="InterPro" id="IPR030393">
    <property type="entry name" value="G_ENGB_dom"/>
</dbReference>
<accession>A0A8J9TFI9</accession>
<comment type="cofactor">
    <cofactor evidence="1">
        <name>Mg(2+)</name>
        <dbReference type="ChEBI" id="CHEBI:18420"/>
    </cofactor>
</comment>
<organism evidence="11">
    <name type="scientific">Phaeodactylum tricornutum</name>
    <name type="common">Diatom</name>
    <dbReference type="NCBI Taxonomy" id="2850"/>
    <lineage>
        <taxon>Eukaryota</taxon>
        <taxon>Sar</taxon>
        <taxon>Stramenopiles</taxon>
        <taxon>Ochrophyta</taxon>
        <taxon>Bacillariophyta</taxon>
        <taxon>Bacillariophyceae</taxon>
        <taxon>Bacillariophycidae</taxon>
        <taxon>Naviculales</taxon>
        <taxon>Phaeodactylaceae</taxon>
        <taxon>Phaeodactylum</taxon>
    </lineage>
</organism>
<sequence>MQFLGSFLDKQLPPRIGVPEIAFLGRSNVGKSSLLNRLSSSARQLPTHNDQARVGKTPGATASVNLYALLDAKESQILGWVDLPGFGYAKLSKQVKESVQETAENYLARRQELVLGILLVDARRIPSNDDRAVLAALFDMGIPVVVVATKVDKLNPNELRSGLAEIRDGLGLPDGQPLPVSSVTGEGTRDLWRIILEAC</sequence>
<protein>
    <recommendedName>
        <fullName evidence="10">EngB-type G domain-containing protein</fullName>
    </recommendedName>
</protein>
<dbReference type="Proteomes" id="UP000836788">
    <property type="component" value="Chromosome 9"/>
</dbReference>
<evidence type="ECO:0000256" key="3">
    <source>
        <dbReference type="ARBA" id="ARBA00022618"/>
    </source>
</evidence>
<evidence type="ECO:0000256" key="4">
    <source>
        <dbReference type="ARBA" id="ARBA00022723"/>
    </source>
</evidence>
<comment type="similarity">
    <text evidence="2">Belongs to the TRAFAC class TrmE-Era-EngA-EngB-Septin-like GTPase superfamily. EngB GTPase family.</text>
</comment>
<dbReference type="InterPro" id="IPR019987">
    <property type="entry name" value="GTP-bd_ribosome_bio_YsxC"/>
</dbReference>
<keyword evidence="4" id="KW-0479">Metal-binding</keyword>
<keyword evidence="8" id="KW-0717">Septation</keyword>
<dbReference type="InterPro" id="IPR006073">
    <property type="entry name" value="GTP-bd"/>
</dbReference>
<dbReference type="CDD" id="cd01876">
    <property type="entry name" value="YihA_EngB"/>
    <property type="match status" value="1"/>
</dbReference>
<evidence type="ECO:0000256" key="6">
    <source>
        <dbReference type="ARBA" id="ARBA00022842"/>
    </source>
</evidence>
<dbReference type="GO" id="GO:0046872">
    <property type="term" value="F:metal ion binding"/>
    <property type="evidence" value="ECO:0007669"/>
    <property type="project" value="UniProtKB-KW"/>
</dbReference>
<dbReference type="Pfam" id="PF01926">
    <property type="entry name" value="MMR_HSR1"/>
    <property type="match status" value="1"/>
</dbReference>
<keyword evidence="5" id="KW-0547">Nucleotide-binding</keyword>
<keyword evidence="6" id="KW-0460">Magnesium</keyword>
<evidence type="ECO:0000256" key="2">
    <source>
        <dbReference type="ARBA" id="ARBA00009638"/>
    </source>
</evidence>
<dbReference type="NCBIfam" id="TIGR03598">
    <property type="entry name" value="GTPase_YsxC"/>
    <property type="match status" value="1"/>
</dbReference>
<dbReference type="PANTHER" id="PTHR11649">
    <property type="entry name" value="MSS1/TRME-RELATED GTP-BINDING PROTEIN"/>
    <property type="match status" value="1"/>
</dbReference>
<keyword evidence="3" id="KW-0132">Cell division</keyword>
<gene>
    <name evidence="11" type="ORF">PTTT1_LOCUS53808</name>
</gene>
<dbReference type="AlphaFoldDB" id="A0A8J9TFI9"/>
<dbReference type="GO" id="GO:0005525">
    <property type="term" value="F:GTP binding"/>
    <property type="evidence" value="ECO:0007669"/>
    <property type="project" value="UniProtKB-KW"/>
</dbReference>
<feature type="non-terminal residue" evidence="11">
    <location>
        <position position="199"/>
    </location>
</feature>
<dbReference type="Gene3D" id="3.40.50.300">
    <property type="entry name" value="P-loop containing nucleotide triphosphate hydrolases"/>
    <property type="match status" value="1"/>
</dbReference>
<dbReference type="HAMAP" id="MF_00321">
    <property type="entry name" value="GTPase_EngB"/>
    <property type="match status" value="1"/>
</dbReference>
<dbReference type="SUPFAM" id="SSF52540">
    <property type="entry name" value="P-loop containing nucleoside triphosphate hydrolases"/>
    <property type="match status" value="1"/>
</dbReference>
<evidence type="ECO:0000313" key="11">
    <source>
        <dbReference type="EMBL" id="CAG9294166.1"/>
    </source>
</evidence>
<dbReference type="PANTHER" id="PTHR11649:SF13">
    <property type="entry name" value="ENGB-TYPE G DOMAIN-CONTAINING PROTEIN"/>
    <property type="match status" value="1"/>
</dbReference>
<dbReference type="EMBL" id="OU594950">
    <property type="protein sequence ID" value="CAG9294166.1"/>
    <property type="molecule type" value="Genomic_DNA"/>
</dbReference>
<evidence type="ECO:0000259" key="10">
    <source>
        <dbReference type="PROSITE" id="PS51706"/>
    </source>
</evidence>
<reference evidence="11" key="1">
    <citation type="submission" date="2022-02" db="EMBL/GenBank/DDBJ databases">
        <authorList>
            <person name="Giguere J D."/>
        </authorList>
    </citation>
    <scope>NUCLEOTIDE SEQUENCE</scope>
    <source>
        <strain evidence="11">CCAP 1055/1</strain>
    </source>
</reference>
<keyword evidence="9" id="KW-0131">Cell cycle</keyword>
<keyword evidence="7" id="KW-0342">GTP-binding</keyword>
<evidence type="ECO:0000256" key="7">
    <source>
        <dbReference type="ARBA" id="ARBA00023134"/>
    </source>
</evidence>
<proteinExistence type="inferred from homology"/>